<evidence type="ECO:0000313" key="1">
    <source>
        <dbReference type="EMBL" id="EFH88094.1"/>
    </source>
</evidence>
<comment type="caution">
    <text evidence="1">The sequence shown here is derived from an EMBL/GenBank/DDBJ whole genome shotgun (WGS) entry which is preliminary data.</text>
</comment>
<keyword evidence="2" id="KW-1185">Reference proteome</keyword>
<organism evidence="1 2">
    <name type="scientific">Ktedonobacter racemifer DSM 44963</name>
    <dbReference type="NCBI Taxonomy" id="485913"/>
    <lineage>
        <taxon>Bacteria</taxon>
        <taxon>Bacillati</taxon>
        <taxon>Chloroflexota</taxon>
        <taxon>Ktedonobacteria</taxon>
        <taxon>Ktedonobacterales</taxon>
        <taxon>Ktedonobacteraceae</taxon>
        <taxon>Ktedonobacter</taxon>
    </lineage>
</organism>
<reference evidence="1 2" key="1">
    <citation type="journal article" date="2011" name="Stand. Genomic Sci.">
        <title>Non-contiguous finished genome sequence and contextual data of the filamentous soil bacterium Ktedonobacter racemifer type strain (SOSP1-21).</title>
        <authorList>
            <person name="Chang Y.J."/>
            <person name="Land M."/>
            <person name="Hauser L."/>
            <person name="Chertkov O."/>
            <person name="Del Rio T.G."/>
            <person name="Nolan M."/>
            <person name="Copeland A."/>
            <person name="Tice H."/>
            <person name="Cheng J.F."/>
            <person name="Lucas S."/>
            <person name="Han C."/>
            <person name="Goodwin L."/>
            <person name="Pitluck S."/>
            <person name="Ivanova N."/>
            <person name="Ovchinikova G."/>
            <person name="Pati A."/>
            <person name="Chen A."/>
            <person name="Palaniappan K."/>
            <person name="Mavromatis K."/>
            <person name="Liolios K."/>
            <person name="Brettin T."/>
            <person name="Fiebig A."/>
            <person name="Rohde M."/>
            <person name="Abt B."/>
            <person name="Goker M."/>
            <person name="Detter J.C."/>
            <person name="Woyke T."/>
            <person name="Bristow J."/>
            <person name="Eisen J.A."/>
            <person name="Markowitz V."/>
            <person name="Hugenholtz P."/>
            <person name="Kyrpides N.C."/>
            <person name="Klenk H.P."/>
            <person name="Lapidus A."/>
        </authorList>
    </citation>
    <scope>NUCLEOTIDE SEQUENCE [LARGE SCALE GENOMIC DNA]</scope>
    <source>
        <strain evidence="2">DSM 44963</strain>
    </source>
</reference>
<accession>D6TC58</accession>
<gene>
    <name evidence="1" type="ORF">Krac_9481</name>
</gene>
<protein>
    <submittedName>
        <fullName evidence="1">Uncharacterized protein</fullName>
    </submittedName>
</protein>
<proteinExistence type="predicted"/>
<dbReference type="EMBL" id="ADVG01000001">
    <property type="protein sequence ID" value="EFH88094.1"/>
    <property type="molecule type" value="Genomic_DNA"/>
</dbReference>
<dbReference type="AlphaFoldDB" id="D6TC58"/>
<sequence>MWAAKPELFIKCLSALLYRDTPHGRADQRLLLPLFCTRCAEKWSVAPTHCTSRVEEEKLKQSIHPCLLFLARCPAGDDSPRLQAGGFWVG</sequence>
<dbReference type="InParanoid" id="D6TC58"/>
<dbReference type="Proteomes" id="UP000004508">
    <property type="component" value="Unassembled WGS sequence"/>
</dbReference>
<evidence type="ECO:0000313" key="2">
    <source>
        <dbReference type="Proteomes" id="UP000004508"/>
    </source>
</evidence>
<name>D6TC58_KTERA</name>